<dbReference type="Proteomes" id="UP000224829">
    <property type="component" value="Segment"/>
</dbReference>
<evidence type="ECO:0000313" key="1">
    <source>
        <dbReference type="EMBL" id="ARV77456.1"/>
    </source>
</evidence>
<evidence type="ECO:0000313" key="2">
    <source>
        <dbReference type="Proteomes" id="UP000224829"/>
    </source>
</evidence>
<accession>A0A1Y0T0I6</accession>
<protein>
    <submittedName>
        <fullName evidence="1">Uncharacterized protein</fullName>
    </submittedName>
</protein>
<keyword evidence="2" id="KW-1185">Reference proteome</keyword>
<name>A0A1Y0T0I6_9CAUD</name>
<dbReference type="EMBL" id="MF063068">
    <property type="protein sequence ID" value="ARV77456.1"/>
    <property type="molecule type" value="Genomic_DNA"/>
</dbReference>
<sequence>MTRIIYKFTNLRQTTGTVGEVTSVIVVAESQGDAIMMAEEACSDKDVDFGNPRCFEITELGAAAPGVVEGVHSADYCWELISFEFV</sequence>
<gene>
    <name evidence="1" type="ORF">NOXIFER_291</name>
</gene>
<reference evidence="1 2" key="1">
    <citation type="submission" date="2017-05" db="EMBL/GenBank/DDBJ databases">
        <authorList>
            <person name="Song R."/>
            <person name="Chenine A.L."/>
            <person name="Ruprecht R.M."/>
        </authorList>
    </citation>
    <scope>NUCLEOTIDE SEQUENCE [LARGE SCALE GENOMIC DNA]</scope>
</reference>
<proteinExistence type="predicted"/>
<organism evidence="1 2">
    <name type="scientific">Pseudomonas phage Noxifer</name>
    <dbReference type="NCBI Taxonomy" id="2006684"/>
    <lineage>
        <taxon>Viruses</taxon>
        <taxon>Duplodnaviria</taxon>
        <taxon>Heunggongvirae</taxon>
        <taxon>Uroviricota</taxon>
        <taxon>Caudoviricetes</taxon>
        <taxon>Chimalliviridae</taxon>
        <taxon>Noxifervirus</taxon>
        <taxon>Noxifervirus noxifer</taxon>
    </lineage>
</organism>